<sequence>MMIDTLTLQIERLDIPDKNLQFFKASRSEGRIKYIFNPDSSLGAYLPRITVKKAEGQSGLYTVSTDIEFSAPKILHNTNYYGISQTDKNLFTDALYDKLCYIFRGSPIKKEMLDYANIKNIAFSFNFILSQNYGYPIEYLKVIPFLDIGKNYNKRKDTFYTESDRFGFCGRIYNKQVSWKMYDKGAEIIANAKNRTEKDIAIKLKHGQLPDKIIRMEITYQNRYTLKRHLKTRIGGTYGQERHFAEVFNDKLCQDILLESFDKINNTLNIRAMDTPLLPIHEFFKRTKQANMPLENAYTWLGRCLATQQAGSQQLKLISDEFYTRQQRAKADEKIKELISKYSLPSFTLKQVFDDCRTQLVDFKIMKPDDTCLIKN</sequence>
<evidence type="ECO:0008006" key="3">
    <source>
        <dbReference type="Google" id="ProtNLM"/>
    </source>
</evidence>
<organism evidence="1 2">
    <name type="scientific">Candidatus Staskawiczbacteria bacterium RIFOXYB1_FULL_37_44</name>
    <dbReference type="NCBI Taxonomy" id="1802223"/>
    <lineage>
        <taxon>Bacteria</taxon>
        <taxon>Candidatus Staskawicziibacteriota</taxon>
    </lineage>
</organism>
<dbReference type="EMBL" id="MHPJ01000015">
    <property type="protein sequence ID" value="OGZ78704.1"/>
    <property type="molecule type" value="Genomic_DNA"/>
</dbReference>
<protein>
    <recommendedName>
        <fullName evidence="3">Replication-associated protein G2P N-terminal domain-containing protein</fullName>
    </recommendedName>
</protein>
<accession>A0A1G2IUX8</accession>
<proteinExistence type="predicted"/>
<gene>
    <name evidence="1" type="ORF">A2358_02795</name>
</gene>
<dbReference type="Proteomes" id="UP000178650">
    <property type="component" value="Unassembled WGS sequence"/>
</dbReference>
<comment type="caution">
    <text evidence="1">The sequence shown here is derived from an EMBL/GenBank/DDBJ whole genome shotgun (WGS) entry which is preliminary data.</text>
</comment>
<evidence type="ECO:0000313" key="1">
    <source>
        <dbReference type="EMBL" id="OGZ78704.1"/>
    </source>
</evidence>
<evidence type="ECO:0000313" key="2">
    <source>
        <dbReference type="Proteomes" id="UP000178650"/>
    </source>
</evidence>
<name>A0A1G2IUX8_9BACT</name>
<reference evidence="1 2" key="1">
    <citation type="journal article" date="2016" name="Nat. Commun.">
        <title>Thousands of microbial genomes shed light on interconnected biogeochemical processes in an aquifer system.</title>
        <authorList>
            <person name="Anantharaman K."/>
            <person name="Brown C.T."/>
            <person name="Hug L.A."/>
            <person name="Sharon I."/>
            <person name="Castelle C.J."/>
            <person name="Probst A.J."/>
            <person name="Thomas B.C."/>
            <person name="Singh A."/>
            <person name="Wilkins M.J."/>
            <person name="Karaoz U."/>
            <person name="Brodie E.L."/>
            <person name="Williams K.H."/>
            <person name="Hubbard S.S."/>
            <person name="Banfield J.F."/>
        </authorList>
    </citation>
    <scope>NUCLEOTIDE SEQUENCE [LARGE SCALE GENOMIC DNA]</scope>
</reference>
<dbReference type="STRING" id="1802223.A2358_02795"/>
<dbReference type="AlphaFoldDB" id="A0A1G2IUX8"/>